<reference evidence="4" key="1">
    <citation type="submission" date="2018-06" db="EMBL/GenBank/DDBJ databases">
        <title>Genome assembly of Danube salmon.</title>
        <authorList>
            <person name="Macqueen D.J."/>
            <person name="Gundappa M.K."/>
        </authorList>
    </citation>
    <scope>NUCLEOTIDE SEQUENCE [LARGE SCALE GENOMIC DNA]</scope>
</reference>
<proteinExistence type="predicted"/>
<dbReference type="Gene3D" id="1.20.5.110">
    <property type="match status" value="1"/>
</dbReference>
<dbReference type="STRING" id="62062.ENSHHUP00000084711"/>
<dbReference type="Ensembl" id="ENSHHUT00000087362.1">
    <property type="protein sequence ID" value="ENSHHUP00000084711.1"/>
    <property type="gene ID" value="ENSHHUG00000049103.1"/>
</dbReference>
<evidence type="ECO:0000256" key="1">
    <source>
        <dbReference type="SAM" id="Coils"/>
    </source>
</evidence>
<dbReference type="SUPFAM" id="SSF49599">
    <property type="entry name" value="TRAF domain-like"/>
    <property type="match status" value="1"/>
</dbReference>
<dbReference type="GO" id="GO:0005164">
    <property type="term" value="F:tumor necrosis factor receptor binding"/>
    <property type="evidence" value="ECO:0007669"/>
    <property type="project" value="TreeGrafter"/>
</dbReference>
<dbReference type="PANTHER" id="PTHR10131">
    <property type="entry name" value="TNF RECEPTOR ASSOCIATED FACTOR"/>
    <property type="match status" value="1"/>
</dbReference>
<organism evidence="3 4">
    <name type="scientific">Hucho hucho</name>
    <name type="common">huchen</name>
    <dbReference type="NCBI Taxonomy" id="62062"/>
    <lineage>
        <taxon>Eukaryota</taxon>
        <taxon>Metazoa</taxon>
        <taxon>Chordata</taxon>
        <taxon>Craniata</taxon>
        <taxon>Vertebrata</taxon>
        <taxon>Euteleostomi</taxon>
        <taxon>Actinopterygii</taxon>
        <taxon>Neopterygii</taxon>
        <taxon>Teleostei</taxon>
        <taxon>Protacanthopterygii</taxon>
        <taxon>Salmoniformes</taxon>
        <taxon>Salmonidae</taxon>
        <taxon>Salmoninae</taxon>
        <taxon>Hucho</taxon>
    </lineage>
</organism>
<feature type="coiled-coil region" evidence="1">
    <location>
        <begin position="74"/>
        <end position="108"/>
    </location>
</feature>
<dbReference type="GO" id="GO:0009898">
    <property type="term" value="C:cytoplasmic side of plasma membrane"/>
    <property type="evidence" value="ECO:0007669"/>
    <property type="project" value="TreeGrafter"/>
</dbReference>
<evidence type="ECO:0000313" key="4">
    <source>
        <dbReference type="Proteomes" id="UP000314982"/>
    </source>
</evidence>
<dbReference type="PROSITE" id="PS50144">
    <property type="entry name" value="MATH"/>
    <property type="match status" value="1"/>
</dbReference>
<dbReference type="GeneTree" id="ENSGT00940000161076"/>
<dbReference type="InterPro" id="IPR008974">
    <property type="entry name" value="TRAF-like"/>
</dbReference>
<dbReference type="InterPro" id="IPR032070">
    <property type="entry name" value="TRAF_BIRC3-bd"/>
</dbReference>
<keyword evidence="4" id="KW-1185">Reference proteome</keyword>
<keyword evidence="1" id="KW-0175">Coiled coil</keyword>
<protein>
    <submittedName>
        <fullName evidence="3">TNF receptor-associated factor 1</fullName>
    </submittedName>
</protein>
<name>A0A4W5R463_9TELE</name>
<dbReference type="PANTHER" id="PTHR10131:SF96">
    <property type="entry name" value="TNF RECEPTOR-ASSOCIATED FACTOR 1"/>
    <property type="match status" value="1"/>
</dbReference>
<dbReference type="InterPro" id="IPR002083">
    <property type="entry name" value="MATH/TRAF_dom"/>
</dbReference>
<sequence length="274" mass="31579">MVEQLPKLREALSDLKIHWDMGLSEGELEADGRDGWDSSAAHSLRDDDQVTILMDVRRQIDTQQQRVQISENIISVLNRAVEKTQLSVEALERENQSSHDMIHQLEIKVTEQQHRLARKDLVISSLKGSLRTHQEVSYDRTFIWRLSDLSSKMKEAISGHWNRPNLYSPAFYTSRYGFKVCMRMYLNGDGVGKGTHISLFFVIMKGEYDPLLSWPFKHKVNFFLLDQNHREHVIDAFRPDLTSSSFQKPFSDMNVASGCPLFFPLGKLCSPKHA</sequence>
<reference evidence="3" key="2">
    <citation type="submission" date="2025-08" db="UniProtKB">
        <authorList>
            <consortium name="Ensembl"/>
        </authorList>
    </citation>
    <scope>IDENTIFICATION</scope>
</reference>
<dbReference type="Gene3D" id="2.60.210.10">
    <property type="entry name" value="Apoptosis, Tumor Necrosis Factor Receptor Associated Protein 2, Chain A"/>
    <property type="match status" value="1"/>
</dbReference>
<dbReference type="SMART" id="SM00061">
    <property type="entry name" value="MATH"/>
    <property type="match status" value="1"/>
</dbReference>
<dbReference type="Proteomes" id="UP000314982">
    <property type="component" value="Unassembled WGS sequence"/>
</dbReference>
<feature type="domain" description="MATH" evidence="2">
    <location>
        <begin position="139"/>
        <end position="274"/>
    </location>
</feature>
<dbReference type="AlphaFoldDB" id="A0A4W5R463"/>
<dbReference type="Pfam" id="PF21355">
    <property type="entry name" value="TRAF-mep_MATH"/>
    <property type="match status" value="1"/>
</dbReference>
<accession>A0A4W5R463</accession>
<dbReference type="InterPro" id="IPR049342">
    <property type="entry name" value="TRAF1-6_MATH_dom"/>
</dbReference>
<dbReference type="FunFam" id="2.60.210.10:FF:000035">
    <property type="entry name" value="TNF receptor-associated factor 2"/>
    <property type="match status" value="1"/>
</dbReference>
<evidence type="ECO:0000259" key="2">
    <source>
        <dbReference type="PROSITE" id="PS50144"/>
    </source>
</evidence>
<evidence type="ECO:0000313" key="3">
    <source>
        <dbReference type="Ensembl" id="ENSHHUP00000084711.1"/>
    </source>
</evidence>
<reference evidence="3" key="3">
    <citation type="submission" date="2025-09" db="UniProtKB">
        <authorList>
            <consortium name="Ensembl"/>
        </authorList>
    </citation>
    <scope>IDENTIFICATION</scope>
</reference>
<dbReference type="Pfam" id="PF16673">
    <property type="entry name" value="TRAF_BIRC3_bd"/>
    <property type="match status" value="1"/>
</dbReference>
<dbReference type="GO" id="GO:0043122">
    <property type="term" value="P:regulation of canonical NF-kappaB signal transduction"/>
    <property type="evidence" value="ECO:0007669"/>
    <property type="project" value="TreeGrafter"/>
</dbReference>